<keyword evidence="2" id="KW-1185">Reference proteome</keyword>
<accession>A0AAV2FXG1</accession>
<name>A0AAV2FXG1_9ROSI</name>
<sequence>MFRTIEVIKSFTLVQVRISNSGLKELVLSSTAGPMRMAIRPNFLQTRASPTSGSPSLGTVYYGGHISSIFFKARPAPTMSREATRLDAAGGSLESSSSSDSS</sequence>
<dbReference type="AlphaFoldDB" id="A0AAV2FXG1"/>
<evidence type="ECO:0000313" key="2">
    <source>
        <dbReference type="Proteomes" id="UP001497516"/>
    </source>
</evidence>
<reference evidence="1 2" key="1">
    <citation type="submission" date="2024-04" db="EMBL/GenBank/DDBJ databases">
        <authorList>
            <person name="Fracassetti M."/>
        </authorList>
    </citation>
    <scope>NUCLEOTIDE SEQUENCE [LARGE SCALE GENOMIC DNA]</scope>
</reference>
<protein>
    <submittedName>
        <fullName evidence="1">Uncharacterized protein</fullName>
    </submittedName>
</protein>
<proteinExistence type="predicted"/>
<dbReference type="EMBL" id="OZ034820">
    <property type="protein sequence ID" value="CAL1402250.1"/>
    <property type="molecule type" value="Genomic_DNA"/>
</dbReference>
<dbReference type="Proteomes" id="UP001497516">
    <property type="component" value="Chromosome 7"/>
</dbReference>
<evidence type="ECO:0000313" key="1">
    <source>
        <dbReference type="EMBL" id="CAL1402250.1"/>
    </source>
</evidence>
<gene>
    <name evidence="1" type="ORF">LTRI10_LOCUS42262</name>
</gene>
<organism evidence="1 2">
    <name type="scientific">Linum trigynum</name>
    <dbReference type="NCBI Taxonomy" id="586398"/>
    <lineage>
        <taxon>Eukaryota</taxon>
        <taxon>Viridiplantae</taxon>
        <taxon>Streptophyta</taxon>
        <taxon>Embryophyta</taxon>
        <taxon>Tracheophyta</taxon>
        <taxon>Spermatophyta</taxon>
        <taxon>Magnoliopsida</taxon>
        <taxon>eudicotyledons</taxon>
        <taxon>Gunneridae</taxon>
        <taxon>Pentapetalae</taxon>
        <taxon>rosids</taxon>
        <taxon>fabids</taxon>
        <taxon>Malpighiales</taxon>
        <taxon>Linaceae</taxon>
        <taxon>Linum</taxon>
    </lineage>
</organism>